<feature type="chain" id="PRO_5044490983" evidence="2">
    <location>
        <begin position="27"/>
        <end position="415"/>
    </location>
</feature>
<dbReference type="AlphaFoldDB" id="A0AB73TL56"/>
<accession>A0AB73TL56</accession>
<feature type="domain" description="Peptidase C39-like" evidence="3">
    <location>
        <begin position="238"/>
        <end position="389"/>
    </location>
</feature>
<name>A0AB73TL56_ENTFC</name>
<feature type="compositionally biased region" description="Low complexity" evidence="1">
    <location>
        <begin position="33"/>
        <end position="48"/>
    </location>
</feature>
<dbReference type="Pfam" id="PF18885">
    <property type="entry name" value="DUF5648"/>
    <property type="match status" value="1"/>
</dbReference>
<feature type="region of interest" description="Disordered" evidence="1">
    <location>
        <begin position="29"/>
        <end position="83"/>
    </location>
</feature>
<comment type="caution">
    <text evidence="5">The sequence shown here is derived from an EMBL/GenBank/DDBJ whole genome shotgun (WGS) entry which is preliminary data.</text>
</comment>
<keyword evidence="2" id="KW-0732">Signal</keyword>
<evidence type="ECO:0000313" key="6">
    <source>
        <dbReference type="Proteomes" id="UP000249070"/>
    </source>
</evidence>
<sequence length="415" mass="46739">MKNKLTLLICATILSTWAVPTQNAFAEETGNDTTQQTVTSNSSSEEQTAIVNGEEVKLEAPVKEGQSEAEATQAPKEELQQDQMSRFARSAVRTIPMYRMYNPNSGEHFYTQDTGERDNLRRIGWNYEGIGWQAPTSGDPVYRLYNRYNGEHFYTLNAKERDNITKQGWTYEGIGWYSYKGANGIPVSRLYNKRVNWHHYTLDEHEKNVISKQGWNYEGVGWYAVGNGQPSNDDYKLLGVKNYNQYALGAPSGCEGASLLQALQYKGKITNWSLTQFLNTIPKSPNGNPNNGFVGSPFVENSWTYSAIYPAPLTTWGQKYGNVQNISGSSMNTLLNEVKNGNPVVAWVTINFQPIRWGNWSFGVAANNNHAVTLDGYNKGSNQVHVSDPISGSYWMNRTTFENIYNARKYAVVVR</sequence>
<evidence type="ECO:0000259" key="4">
    <source>
        <dbReference type="Pfam" id="PF18885"/>
    </source>
</evidence>
<evidence type="ECO:0000256" key="2">
    <source>
        <dbReference type="SAM" id="SignalP"/>
    </source>
</evidence>
<dbReference type="EMBL" id="QHGU01000200">
    <property type="protein sequence ID" value="PZM52011.1"/>
    <property type="molecule type" value="Genomic_DNA"/>
</dbReference>
<dbReference type="Pfam" id="PF13529">
    <property type="entry name" value="Peptidase_C39_2"/>
    <property type="match status" value="1"/>
</dbReference>
<feature type="domain" description="DUF5648" evidence="4">
    <location>
        <begin position="96"/>
        <end position="225"/>
    </location>
</feature>
<proteinExistence type="predicted"/>
<dbReference type="InterPro" id="IPR039564">
    <property type="entry name" value="Peptidase_C39-like"/>
</dbReference>
<evidence type="ECO:0000256" key="1">
    <source>
        <dbReference type="SAM" id="MobiDB-lite"/>
    </source>
</evidence>
<protein>
    <submittedName>
        <fullName evidence="5">Glycosyhydrolase</fullName>
    </submittedName>
</protein>
<evidence type="ECO:0000313" key="5">
    <source>
        <dbReference type="EMBL" id="PZM52011.1"/>
    </source>
</evidence>
<organism evidence="5 6">
    <name type="scientific">Enterococcus faecium</name>
    <name type="common">Streptococcus faecium</name>
    <dbReference type="NCBI Taxonomy" id="1352"/>
    <lineage>
        <taxon>Bacteria</taxon>
        <taxon>Bacillati</taxon>
        <taxon>Bacillota</taxon>
        <taxon>Bacilli</taxon>
        <taxon>Lactobacillales</taxon>
        <taxon>Enterococcaceae</taxon>
        <taxon>Enterococcus</taxon>
    </lineage>
</organism>
<dbReference type="RefSeq" id="WP_111230996.1">
    <property type="nucleotide sequence ID" value="NZ_QHGT01000083.1"/>
</dbReference>
<dbReference type="PANTHER" id="PTHR37806:SF1">
    <property type="entry name" value="PEPTIDASE C39-LIKE DOMAIN-CONTAINING PROTEIN"/>
    <property type="match status" value="1"/>
</dbReference>
<dbReference type="InterPro" id="IPR043708">
    <property type="entry name" value="DUF5648"/>
</dbReference>
<feature type="compositionally biased region" description="Basic and acidic residues" evidence="1">
    <location>
        <begin position="54"/>
        <end position="66"/>
    </location>
</feature>
<evidence type="ECO:0000259" key="3">
    <source>
        <dbReference type="Pfam" id="PF13529"/>
    </source>
</evidence>
<reference evidence="5 6" key="1">
    <citation type="submission" date="2018-05" db="EMBL/GenBank/DDBJ databases">
        <title>Vancomycin-resistant Enterococcus faecium strain from Chelyabinsk, Russia.</title>
        <authorList>
            <person name="Gostev V."/>
            <person name="Goncharov A."/>
            <person name="Kolodzhieva V."/>
            <person name="Suvorov A."/>
            <person name="Sidorenko S."/>
            <person name="Zueva L."/>
        </authorList>
    </citation>
    <scope>NUCLEOTIDE SEQUENCE [LARGE SCALE GENOMIC DNA]</scope>
    <source>
        <strain evidence="5 6">20</strain>
    </source>
</reference>
<dbReference type="Proteomes" id="UP000249070">
    <property type="component" value="Unassembled WGS sequence"/>
</dbReference>
<dbReference type="PANTHER" id="PTHR37806">
    <property type="entry name" value="LMO0724 PROTEIN"/>
    <property type="match status" value="1"/>
</dbReference>
<feature type="signal peptide" evidence="2">
    <location>
        <begin position="1"/>
        <end position="26"/>
    </location>
</feature>
<dbReference type="Gene3D" id="3.90.70.10">
    <property type="entry name" value="Cysteine proteinases"/>
    <property type="match status" value="1"/>
</dbReference>
<gene>
    <name evidence="5" type="ORF">DKP91_16005</name>
</gene>